<keyword evidence="2" id="KW-0812">Transmembrane</keyword>
<comment type="caution">
    <text evidence="7">The sequence shown here is derived from an EMBL/GenBank/DDBJ whole genome shotgun (WGS) entry which is preliminary data.</text>
</comment>
<sequence>MSQRAGLGATPARRSARLSQAGSVTNQSIITTVTTGGTRQRKKAPLTKVKARKSNAYGASGRVSAAEELSLSNTGFAQAFQNQRGDAVARDDDDEEDDDIDELGAETPRMSGALNGRAVQQSSSPDPELPTPAAPGLSFEDSEDAAPSESGLAASIDQTSKSFGPVHEAGMLFRRLRQDSSRAPSEERYAEPLWKQNRARRMQARADVQEQEEEVEIVVETTARQRSNQAALAEKAVLDQSIDDLLVEEQARLQREGPPQPRVRPQKPARTQQLNSPEAINAWLGNVPGIGHDQPKWSLKRLGMLLLWAFVAYSLIMSTASYFMSSDYPESIARTPSVGSALVSRAFYSWRKLAEVIQPGLTRKEEFDLFKAGDDNIMWNRLFKLNKKFDARFDDIHSTINGLKNDLPDFMIMRRNQDGKREITDDFWQALISKARAKENDSEWTDFLKSNEQKLRDLFGAPVDISTSDHWPEAVSRQEFVDAMDRHYKTLAAQVDERVVAAMRKQHSELKAMAHAEARKTVVDSIRLESLAMGNLLANYELNLRKPNYFSSGLGALVIPTLTSATFLDNPRPLAKIARRLTLVPQRNPPKAALDKWEEPGDCWCAAPSPAMNGQAQLTVALPRPMYPRQVTIEHLPMSMMPGKKITNAPRLVELWVETDQDAQYHYAHRQGTCQEGPAGWTCLGAFAYNIHASNYQQTFDLDGQTPVPATKAMLRVTSNWGADHTCLYRVRLHGEDALEDHAYTIRLNDPAR</sequence>
<evidence type="ECO:0000256" key="2">
    <source>
        <dbReference type="ARBA" id="ARBA00022692"/>
    </source>
</evidence>
<gene>
    <name evidence="7" type="ORF">EK21DRAFT_98769</name>
</gene>
<evidence type="ECO:0000256" key="4">
    <source>
        <dbReference type="ARBA" id="ARBA00023136"/>
    </source>
</evidence>
<dbReference type="Pfam" id="PF07738">
    <property type="entry name" value="Sad1_UNC"/>
    <property type="match status" value="1"/>
</dbReference>
<dbReference type="GO" id="GO:0043495">
    <property type="term" value="F:protein-membrane adaptor activity"/>
    <property type="evidence" value="ECO:0007669"/>
    <property type="project" value="TreeGrafter"/>
</dbReference>
<feature type="domain" description="SUN" evidence="6">
    <location>
        <begin position="555"/>
        <end position="738"/>
    </location>
</feature>
<feature type="compositionally biased region" description="Acidic residues" evidence="5">
    <location>
        <begin position="91"/>
        <end position="104"/>
    </location>
</feature>
<evidence type="ECO:0000313" key="7">
    <source>
        <dbReference type="EMBL" id="KAF2032647.1"/>
    </source>
</evidence>
<dbReference type="InterPro" id="IPR045119">
    <property type="entry name" value="SUN1-5"/>
</dbReference>
<dbReference type="OrthoDB" id="342281at2759"/>
<evidence type="ECO:0000259" key="6">
    <source>
        <dbReference type="PROSITE" id="PS51469"/>
    </source>
</evidence>
<keyword evidence="3" id="KW-1133">Transmembrane helix</keyword>
<dbReference type="PROSITE" id="PS51469">
    <property type="entry name" value="SUN"/>
    <property type="match status" value="1"/>
</dbReference>
<name>A0A9P4HG38_9PLEO</name>
<organism evidence="7 8">
    <name type="scientific">Setomelanomma holmii</name>
    <dbReference type="NCBI Taxonomy" id="210430"/>
    <lineage>
        <taxon>Eukaryota</taxon>
        <taxon>Fungi</taxon>
        <taxon>Dikarya</taxon>
        <taxon>Ascomycota</taxon>
        <taxon>Pezizomycotina</taxon>
        <taxon>Dothideomycetes</taxon>
        <taxon>Pleosporomycetidae</taxon>
        <taxon>Pleosporales</taxon>
        <taxon>Pleosporineae</taxon>
        <taxon>Phaeosphaeriaceae</taxon>
        <taxon>Setomelanomma</taxon>
    </lineage>
</organism>
<evidence type="ECO:0000256" key="5">
    <source>
        <dbReference type="SAM" id="MobiDB-lite"/>
    </source>
</evidence>
<dbReference type="AlphaFoldDB" id="A0A9P4HG38"/>
<reference evidence="7" key="1">
    <citation type="journal article" date="2020" name="Stud. Mycol.">
        <title>101 Dothideomycetes genomes: a test case for predicting lifestyles and emergence of pathogens.</title>
        <authorList>
            <person name="Haridas S."/>
            <person name="Albert R."/>
            <person name="Binder M."/>
            <person name="Bloem J."/>
            <person name="Labutti K."/>
            <person name="Salamov A."/>
            <person name="Andreopoulos B."/>
            <person name="Baker S."/>
            <person name="Barry K."/>
            <person name="Bills G."/>
            <person name="Bluhm B."/>
            <person name="Cannon C."/>
            <person name="Castanera R."/>
            <person name="Culley D."/>
            <person name="Daum C."/>
            <person name="Ezra D."/>
            <person name="Gonzalez J."/>
            <person name="Henrissat B."/>
            <person name="Kuo A."/>
            <person name="Liang C."/>
            <person name="Lipzen A."/>
            <person name="Lutzoni F."/>
            <person name="Magnuson J."/>
            <person name="Mondo S."/>
            <person name="Nolan M."/>
            <person name="Ohm R."/>
            <person name="Pangilinan J."/>
            <person name="Park H.-J."/>
            <person name="Ramirez L."/>
            <person name="Alfaro M."/>
            <person name="Sun H."/>
            <person name="Tritt A."/>
            <person name="Yoshinaga Y."/>
            <person name="Zwiers L.-H."/>
            <person name="Turgeon B."/>
            <person name="Goodwin S."/>
            <person name="Spatafora J."/>
            <person name="Crous P."/>
            <person name="Grigoriev I."/>
        </authorList>
    </citation>
    <scope>NUCLEOTIDE SEQUENCE</scope>
    <source>
        <strain evidence="7">CBS 110217</strain>
    </source>
</reference>
<dbReference type="GO" id="GO:0034993">
    <property type="term" value="C:meiotic nuclear membrane microtubule tethering complex"/>
    <property type="evidence" value="ECO:0007669"/>
    <property type="project" value="TreeGrafter"/>
</dbReference>
<feature type="region of interest" description="Disordered" evidence="5">
    <location>
        <begin position="1"/>
        <end position="68"/>
    </location>
</feature>
<dbReference type="InterPro" id="IPR012919">
    <property type="entry name" value="SUN_dom"/>
</dbReference>
<keyword evidence="8" id="KW-1185">Reference proteome</keyword>
<feature type="region of interest" description="Disordered" evidence="5">
    <location>
        <begin position="253"/>
        <end position="275"/>
    </location>
</feature>
<accession>A0A9P4HG38</accession>
<dbReference type="Gene3D" id="2.60.120.260">
    <property type="entry name" value="Galactose-binding domain-like"/>
    <property type="match status" value="1"/>
</dbReference>
<feature type="compositionally biased region" description="Polar residues" evidence="5">
    <location>
        <begin position="17"/>
        <end position="38"/>
    </location>
</feature>
<dbReference type="PANTHER" id="PTHR12911:SF8">
    <property type="entry name" value="KLAROID PROTEIN-RELATED"/>
    <property type="match status" value="1"/>
</dbReference>
<comment type="subcellular location">
    <subcellularLocation>
        <location evidence="1">Membrane</location>
    </subcellularLocation>
</comment>
<evidence type="ECO:0000256" key="3">
    <source>
        <dbReference type="ARBA" id="ARBA00022989"/>
    </source>
</evidence>
<evidence type="ECO:0000313" key="8">
    <source>
        <dbReference type="Proteomes" id="UP000799777"/>
    </source>
</evidence>
<proteinExistence type="predicted"/>
<dbReference type="Proteomes" id="UP000799777">
    <property type="component" value="Unassembled WGS sequence"/>
</dbReference>
<keyword evidence="4" id="KW-0472">Membrane</keyword>
<feature type="compositionally biased region" description="Basic residues" evidence="5">
    <location>
        <begin position="39"/>
        <end position="53"/>
    </location>
</feature>
<protein>
    <recommendedName>
        <fullName evidence="6">SUN domain-containing protein</fullName>
    </recommendedName>
</protein>
<feature type="region of interest" description="Disordered" evidence="5">
    <location>
        <begin position="82"/>
        <end position="163"/>
    </location>
</feature>
<dbReference type="PANTHER" id="PTHR12911">
    <property type="entry name" value="SAD1/UNC-84-LIKE PROTEIN-RELATED"/>
    <property type="match status" value="1"/>
</dbReference>
<evidence type="ECO:0000256" key="1">
    <source>
        <dbReference type="ARBA" id="ARBA00004370"/>
    </source>
</evidence>
<dbReference type="EMBL" id="ML978171">
    <property type="protein sequence ID" value="KAF2032647.1"/>
    <property type="molecule type" value="Genomic_DNA"/>
</dbReference>